<comment type="similarity">
    <text evidence="1">Belongs to the GASA family.</text>
</comment>
<dbReference type="EMBL" id="JAPFFL010000014">
    <property type="protein sequence ID" value="KAJ6678341.1"/>
    <property type="molecule type" value="Genomic_DNA"/>
</dbReference>
<reference evidence="3" key="1">
    <citation type="submission" date="2022-11" db="EMBL/GenBank/DDBJ databases">
        <authorList>
            <person name="Hyden B.L."/>
            <person name="Feng K."/>
            <person name="Yates T."/>
            <person name="Jawdy S."/>
            <person name="Smart L.B."/>
            <person name="Muchero W."/>
        </authorList>
    </citation>
    <scope>NUCLEOTIDE SEQUENCE</scope>
    <source>
        <tissue evidence="3">Shoot tip</tissue>
    </source>
</reference>
<protein>
    <submittedName>
        <fullName evidence="3">EXTENSIN PROLINE-RICH PROTEIN</fullName>
    </submittedName>
</protein>
<name>A0A9Q0NYS9_SALVM</name>
<dbReference type="AlphaFoldDB" id="A0A9Q0NYS9"/>
<gene>
    <name evidence="3" type="ORF">OIU85_008884</name>
</gene>
<proteinExistence type="inferred from homology"/>
<feature type="signal peptide" evidence="2">
    <location>
        <begin position="1"/>
        <end position="26"/>
    </location>
</feature>
<organism evidence="3 4">
    <name type="scientific">Salix viminalis</name>
    <name type="common">Common osier</name>
    <name type="synonym">Basket willow</name>
    <dbReference type="NCBI Taxonomy" id="40686"/>
    <lineage>
        <taxon>Eukaryota</taxon>
        <taxon>Viridiplantae</taxon>
        <taxon>Streptophyta</taxon>
        <taxon>Embryophyta</taxon>
        <taxon>Tracheophyta</taxon>
        <taxon>Spermatophyta</taxon>
        <taxon>Magnoliopsida</taxon>
        <taxon>eudicotyledons</taxon>
        <taxon>Gunneridae</taxon>
        <taxon>Pentapetalae</taxon>
        <taxon>rosids</taxon>
        <taxon>fabids</taxon>
        <taxon>Malpighiales</taxon>
        <taxon>Salicaceae</taxon>
        <taxon>Saliceae</taxon>
        <taxon>Salix</taxon>
    </lineage>
</organism>
<evidence type="ECO:0000313" key="4">
    <source>
        <dbReference type="Proteomes" id="UP001151529"/>
    </source>
</evidence>
<dbReference type="PANTHER" id="PTHR23201">
    <property type="entry name" value="EXTENSIN, PROLINE-RICH PROTEIN"/>
    <property type="match status" value="1"/>
</dbReference>
<dbReference type="PANTHER" id="PTHR23201:SF106">
    <property type="entry name" value="SNAKIN-1"/>
    <property type="match status" value="1"/>
</dbReference>
<dbReference type="InterPro" id="IPR003854">
    <property type="entry name" value="GASA"/>
</dbReference>
<comment type="caution">
    <text evidence="3">The sequence shown here is derived from an EMBL/GenBank/DDBJ whole genome shotgun (WGS) entry which is preliminary data.</text>
</comment>
<dbReference type="OrthoDB" id="847210at2759"/>
<dbReference type="Pfam" id="PF02704">
    <property type="entry name" value="GASA"/>
    <property type="match status" value="1"/>
</dbReference>
<accession>A0A9Q0NYS9</accession>
<evidence type="ECO:0000313" key="3">
    <source>
        <dbReference type="EMBL" id="KAJ6678341.1"/>
    </source>
</evidence>
<sequence>MMKLSFALSLLLSVALLSSFLRLTMAQPNDVASPPPPPPSPAIPSFCDPKCKVRCSKSGRYQRCYHFCIICCQACKCVPSGPYANKSECPCYRDKLNSKGTSKCP</sequence>
<evidence type="ECO:0000256" key="1">
    <source>
        <dbReference type="ARBA" id="ARBA00010582"/>
    </source>
</evidence>
<evidence type="ECO:0000256" key="2">
    <source>
        <dbReference type="SAM" id="SignalP"/>
    </source>
</evidence>
<dbReference type="Proteomes" id="UP001151529">
    <property type="component" value="Chromosome 7"/>
</dbReference>
<reference evidence="3" key="2">
    <citation type="journal article" date="2023" name="Int. J. Mol. Sci.">
        <title>De Novo Assembly and Annotation of 11 Diverse Shrub Willow (Salix) Genomes Reveals Novel Gene Organization in Sex-Linked Regions.</title>
        <authorList>
            <person name="Hyden B."/>
            <person name="Feng K."/>
            <person name="Yates T.B."/>
            <person name="Jawdy S."/>
            <person name="Cereghino C."/>
            <person name="Smart L.B."/>
            <person name="Muchero W."/>
        </authorList>
    </citation>
    <scope>NUCLEOTIDE SEQUENCE [LARGE SCALE GENOMIC DNA]</scope>
    <source>
        <tissue evidence="3">Shoot tip</tissue>
    </source>
</reference>
<keyword evidence="4" id="KW-1185">Reference proteome</keyword>
<feature type="chain" id="PRO_5040396495" evidence="2">
    <location>
        <begin position="27"/>
        <end position="105"/>
    </location>
</feature>
<keyword evidence="2" id="KW-0732">Signal</keyword>